<dbReference type="Gene3D" id="3.40.50.2300">
    <property type="match status" value="1"/>
</dbReference>
<evidence type="ECO:0000259" key="3">
    <source>
        <dbReference type="PROSITE" id="PS50112"/>
    </source>
</evidence>
<dbReference type="Gene3D" id="3.30.450.20">
    <property type="entry name" value="PAS domain"/>
    <property type="match status" value="1"/>
</dbReference>
<accession>A0ABQ1IV33</accession>
<dbReference type="InterPro" id="IPR001633">
    <property type="entry name" value="EAL_dom"/>
</dbReference>
<dbReference type="Pfam" id="PF08447">
    <property type="entry name" value="PAS_3"/>
    <property type="match status" value="1"/>
</dbReference>
<dbReference type="InterPro" id="IPR000160">
    <property type="entry name" value="GGDEF_dom"/>
</dbReference>
<organism evidence="7 8">
    <name type="scientific">Shewanella inventionis</name>
    <dbReference type="NCBI Taxonomy" id="1738770"/>
    <lineage>
        <taxon>Bacteria</taxon>
        <taxon>Pseudomonadati</taxon>
        <taxon>Pseudomonadota</taxon>
        <taxon>Gammaproteobacteria</taxon>
        <taxon>Alteromonadales</taxon>
        <taxon>Shewanellaceae</taxon>
        <taxon>Shewanella</taxon>
    </lineage>
</organism>
<dbReference type="SUPFAM" id="SSF52172">
    <property type="entry name" value="CheY-like"/>
    <property type="match status" value="1"/>
</dbReference>
<dbReference type="InterPro" id="IPR000700">
    <property type="entry name" value="PAS-assoc_C"/>
</dbReference>
<dbReference type="RefSeq" id="WP_188737731.1">
    <property type="nucleotide sequence ID" value="NZ_BMII01000007.1"/>
</dbReference>
<dbReference type="EMBL" id="BMII01000007">
    <property type="protein sequence ID" value="GGB51991.1"/>
    <property type="molecule type" value="Genomic_DNA"/>
</dbReference>
<dbReference type="CDD" id="cd01949">
    <property type="entry name" value="GGDEF"/>
    <property type="match status" value="1"/>
</dbReference>
<evidence type="ECO:0000259" key="5">
    <source>
        <dbReference type="PROSITE" id="PS50883"/>
    </source>
</evidence>
<dbReference type="SUPFAM" id="SSF55785">
    <property type="entry name" value="PYP-like sensor domain (PAS domain)"/>
    <property type="match status" value="1"/>
</dbReference>
<feature type="domain" description="Response regulatory" evidence="2">
    <location>
        <begin position="9"/>
        <end position="125"/>
    </location>
</feature>
<name>A0ABQ1IV33_9GAMM</name>
<dbReference type="InterPro" id="IPR035919">
    <property type="entry name" value="EAL_sf"/>
</dbReference>
<dbReference type="PROSITE" id="PS50113">
    <property type="entry name" value="PAC"/>
    <property type="match status" value="1"/>
</dbReference>
<comment type="caution">
    <text evidence="7">The sequence shown here is derived from an EMBL/GenBank/DDBJ whole genome shotgun (WGS) entry which is preliminary data.</text>
</comment>
<dbReference type="PROSITE" id="PS50883">
    <property type="entry name" value="EAL"/>
    <property type="match status" value="1"/>
</dbReference>
<keyword evidence="1" id="KW-0597">Phosphoprotein</keyword>
<proteinExistence type="predicted"/>
<dbReference type="InterPro" id="IPR000014">
    <property type="entry name" value="PAS"/>
</dbReference>
<feature type="domain" description="PAC" evidence="4">
    <location>
        <begin position="212"/>
        <end position="262"/>
    </location>
</feature>
<dbReference type="CDD" id="cd00130">
    <property type="entry name" value="PAS"/>
    <property type="match status" value="1"/>
</dbReference>
<dbReference type="SMART" id="SM00091">
    <property type="entry name" value="PAS"/>
    <property type="match status" value="1"/>
</dbReference>
<dbReference type="SMART" id="SM00448">
    <property type="entry name" value="REC"/>
    <property type="match status" value="1"/>
</dbReference>
<dbReference type="PANTHER" id="PTHR44757:SF2">
    <property type="entry name" value="BIOFILM ARCHITECTURE MAINTENANCE PROTEIN MBAA"/>
    <property type="match status" value="1"/>
</dbReference>
<gene>
    <name evidence="7" type="ORF">GCM10011607_10600</name>
</gene>
<dbReference type="SUPFAM" id="SSF55073">
    <property type="entry name" value="Nucleotide cyclase"/>
    <property type="match status" value="1"/>
</dbReference>
<dbReference type="PROSITE" id="PS50110">
    <property type="entry name" value="RESPONSE_REGULATORY"/>
    <property type="match status" value="1"/>
</dbReference>
<dbReference type="Pfam" id="PF00072">
    <property type="entry name" value="Response_reg"/>
    <property type="match status" value="1"/>
</dbReference>
<dbReference type="SMART" id="SM00052">
    <property type="entry name" value="EAL"/>
    <property type="match status" value="1"/>
</dbReference>
<evidence type="ECO:0000259" key="4">
    <source>
        <dbReference type="PROSITE" id="PS50113"/>
    </source>
</evidence>
<evidence type="ECO:0000313" key="8">
    <source>
        <dbReference type="Proteomes" id="UP000617555"/>
    </source>
</evidence>
<dbReference type="PROSITE" id="PS50887">
    <property type="entry name" value="GGDEF"/>
    <property type="match status" value="1"/>
</dbReference>
<dbReference type="InterPro" id="IPR052155">
    <property type="entry name" value="Biofilm_reg_signaling"/>
</dbReference>
<feature type="domain" description="EAL" evidence="5">
    <location>
        <begin position="450"/>
        <end position="697"/>
    </location>
</feature>
<dbReference type="PANTHER" id="PTHR44757">
    <property type="entry name" value="DIGUANYLATE CYCLASE DGCP"/>
    <property type="match status" value="1"/>
</dbReference>
<sequence>MTKHVQGEIVLIVDDDPVIRILMRRALHPSMTNIIEASSGEEAIALFTQYLPDLILLDVSMDKMDGFACCSAIRALPEGENVAIIMVTALDQPQDIQKAFDVGATDFMTKPVKWPLLSHRIHYVLKANKTIKELTKSKNKLAKAQSIAHLGSWEWDFNNKTLDCSDEVYRMLGMQPKERELTFSNLIEIVHPDDRQMLSQTVTHALKTRQGYDIEYRILRENGEIITLHDRTDISEDFGQPILNGTLHDISTRKKSEQEITYYAYYDTLTDLPNRRNFLDRLDTAIAVAKRRANKLALLFIDLDHFKRINDTLGHKAGDELLCEAANRIKTTIRQTDLMAINCENAEYENSHIARLGGDEFTLLLTELESFDCVANVAQRLINELAKPYFVMGKKTFISASVGISFYPDDGVTGDILLQHADTAMYEVKNNGKNGYQLFSHEMHQSLMHRLQIEAELREALALGDQLKLYYQPQISSSHGDVVGYEALMRWEHPTKGMLSPYDFIHIAETSGLIIAIGEWALLEACKQAKTLSVSHQHFTRMAVNLSALQFNHASIFDHVKTALEQTSLPPHLLELEITESAIIDNVDDAIVLLNKLKKLGVKLAIDDFGTGYSSLNYLKNFPIDTLKIDKSFVDGIVNNPKDAAIARTIVQLALNLGLSTIAEGVEYTEQHELLKTMGCDGLQGYLFSKPISSDKL</sequence>
<evidence type="ECO:0000313" key="7">
    <source>
        <dbReference type="EMBL" id="GGB51991.1"/>
    </source>
</evidence>
<dbReference type="InterPro" id="IPR029787">
    <property type="entry name" value="Nucleotide_cyclase"/>
</dbReference>
<dbReference type="Pfam" id="PF00990">
    <property type="entry name" value="GGDEF"/>
    <property type="match status" value="1"/>
</dbReference>
<keyword evidence="8" id="KW-1185">Reference proteome</keyword>
<dbReference type="NCBIfam" id="TIGR00229">
    <property type="entry name" value="sensory_box"/>
    <property type="match status" value="1"/>
</dbReference>
<dbReference type="InterPro" id="IPR001789">
    <property type="entry name" value="Sig_transdc_resp-reg_receiver"/>
</dbReference>
<feature type="modified residue" description="4-aspartylphosphate" evidence="1">
    <location>
        <position position="58"/>
    </location>
</feature>
<feature type="domain" description="PAS" evidence="3">
    <location>
        <begin position="156"/>
        <end position="209"/>
    </location>
</feature>
<dbReference type="SMART" id="SM00267">
    <property type="entry name" value="GGDEF"/>
    <property type="match status" value="1"/>
</dbReference>
<reference evidence="8" key="1">
    <citation type="journal article" date="2019" name="Int. J. Syst. Evol. Microbiol.">
        <title>The Global Catalogue of Microorganisms (GCM) 10K type strain sequencing project: providing services to taxonomists for standard genome sequencing and annotation.</title>
        <authorList>
            <consortium name="The Broad Institute Genomics Platform"/>
            <consortium name="The Broad Institute Genome Sequencing Center for Infectious Disease"/>
            <person name="Wu L."/>
            <person name="Ma J."/>
        </authorList>
    </citation>
    <scope>NUCLEOTIDE SEQUENCE [LARGE SCALE GENOMIC DNA]</scope>
    <source>
        <strain evidence="8">CGMCC 1.15339</strain>
    </source>
</reference>
<dbReference type="CDD" id="cd01948">
    <property type="entry name" value="EAL"/>
    <property type="match status" value="1"/>
</dbReference>
<protein>
    <submittedName>
        <fullName evidence="7">Two-component system response regulator</fullName>
    </submittedName>
</protein>
<evidence type="ECO:0000256" key="1">
    <source>
        <dbReference type="PROSITE-ProRule" id="PRU00169"/>
    </source>
</evidence>
<dbReference type="InterPro" id="IPR035965">
    <property type="entry name" value="PAS-like_dom_sf"/>
</dbReference>
<dbReference type="InterPro" id="IPR013655">
    <property type="entry name" value="PAS_fold_3"/>
</dbReference>
<dbReference type="NCBIfam" id="TIGR00254">
    <property type="entry name" value="GGDEF"/>
    <property type="match status" value="1"/>
</dbReference>
<dbReference type="PROSITE" id="PS50112">
    <property type="entry name" value="PAS"/>
    <property type="match status" value="1"/>
</dbReference>
<dbReference type="InterPro" id="IPR043128">
    <property type="entry name" value="Rev_trsase/Diguanyl_cyclase"/>
</dbReference>
<evidence type="ECO:0000259" key="2">
    <source>
        <dbReference type="PROSITE" id="PS50110"/>
    </source>
</evidence>
<dbReference type="InterPro" id="IPR011006">
    <property type="entry name" value="CheY-like_superfamily"/>
</dbReference>
<dbReference type="SUPFAM" id="SSF141868">
    <property type="entry name" value="EAL domain-like"/>
    <property type="match status" value="1"/>
</dbReference>
<dbReference type="Pfam" id="PF00563">
    <property type="entry name" value="EAL"/>
    <property type="match status" value="1"/>
</dbReference>
<evidence type="ECO:0000259" key="6">
    <source>
        <dbReference type="PROSITE" id="PS50887"/>
    </source>
</evidence>
<feature type="domain" description="GGDEF" evidence="6">
    <location>
        <begin position="294"/>
        <end position="441"/>
    </location>
</feature>
<dbReference type="Gene3D" id="3.20.20.450">
    <property type="entry name" value="EAL domain"/>
    <property type="match status" value="1"/>
</dbReference>
<dbReference type="Gene3D" id="3.30.70.270">
    <property type="match status" value="1"/>
</dbReference>
<dbReference type="Proteomes" id="UP000617555">
    <property type="component" value="Unassembled WGS sequence"/>
</dbReference>
<dbReference type="Gene3D" id="2.10.70.100">
    <property type="match status" value="1"/>
</dbReference>